<dbReference type="EMBL" id="JYIX01000038">
    <property type="protein sequence ID" value="KJL31847.1"/>
    <property type="molecule type" value="Genomic_DNA"/>
</dbReference>
<accession>A0A0F0LF51</accession>
<evidence type="ECO:0000259" key="5">
    <source>
        <dbReference type="PROSITE" id="PS50977"/>
    </source>
</evidence>
<keyword evidence="7" id="KW-1185">Reference proteome</keyword>
<dbReference type="InterPro" id="IPR036271">
    <property type="entry name" value="Tet_transcr_reg_TetR-rel_C_sf"/>
</dbReference>
<keyword evidence="3" id="KW-0804">Transcription</keyword>
<dbReference type="SUPFAM" id="SSF48498">
    <property type="entry name" value="Tetracyclin repressor-like, C-terminal domain"/>
    <property type="match status" value="1"/>
</dbReference>
<dbReference type="GO" id="GO:0003700">
    <property type="term" value="F:DNA-binding transcription factor activity"/>
    <property type="evidence" value="ECO:0007669"/>
    <property type="project" value="TreeGrafter"/>
</dbReference>
<dbReference type="GO" id="GO:0000976">
    <property type="term" value="F:transcription cis-regulatory region binding"/>
    <property type="evidence" value="ECO:0007669"/>
    <property type="project" value="TreeGrafter"/>
</dbReference>
<dbReference type="Gene3D" id="1.10.357.10">
    <property type="entry name" value="Tetracycline Repressor, domain 2"/>
    <property type="match status" value="1"/>
</dbReference>
<dbReference type="InterPro" id="IPR050109">
    <property type="entry name" value="HTH-type_TetR-like_transc_reg"/>
</dbReference>
<evidence type="ECO:0000256" key="1">
    <source>
        <dbReference type="ARBA" id="ARBA00023015"/>
    </source>
</evidence>
<dbReference type="GO" id="GO:0045892">
    <property type="term" value="P:negative regulation of DNA-templated transcription"/>
    <property type="evidence" value="ECO:0007669"/>
    <property type="project" value="InterPro"/>
</dbReference>
<keyword evidence="1" id="KW-0805">Transcription regulation</keyword>
<dbReference type="InterPro" id="IPR001647">
    <property type="entry name" value="HTH_TetR"/>
</dbReference>
<evidence type="ECO:0000256" key="4">
    <source>
        <dbReference type="PROSITE-ProRule" id="PRU00335"/>
    </source>
</evidence>
<evidence type="ECO:0000256" key="2">
    <source>
        <dbReference type="ARBA" id="ARBA00023125"/>
    </source>
</evidence>
<dbReference type="PATRIC" id="fig|582680.6.peg.3206"/>
<feature type="domain" description="HTH tetR-type" evidence="5">
    <location>
        <begin position="10"/>
        <end position="70"/>
    </location>
</feature>
<dbReference type="InterPro" id="IPR009057">
    <property type="entry name" value="Homeodomain-like_sf"/>
</dbReference>
<dbReference type="SUPFAM" id="SSF46689">
    <property type="entry name" value="Homeodomain-like"/>
    <property type="match status" value="1"/>
</dbReference>
<evidence type="ECO:0000256" key="3">
    <source>
        <dbReference type="ARBA" id="ARBA00023163"/>
    </source>
</evidence>
<evidence type="ECO:0000313" key="6">
    <source>
        <dbReference type="EMBL" id="KJL31847.1"/>
    </source>
</evidence>
<dbReference type="Pfam" id="PF02909">
    <property type="entry name" value="TetR_C_1"/>
    <property type="match status" value="1"/>
</dbReference>
<gene>
    <name evidence="6" type="primary">tetR_1</name>
    <name evidence="6" type="ORF">RS86_03127</name>
</gene>
<sequence length="191" mass="20194">MPMTPARTGRHDREHIVGIALDLLDRYGLPDLTMRRLATELEVQPSALYWHFDSKQDLLAAVSDRILARIPAAEPGADLLVAAHAVRDALLSYRDGAEVVLSSAALRPGRSRAEDALRAALPTALPDAGLAATAVLQFILGHTTLVQQRMHGESHGAADSAVDPADGEDAAVFAAGIALLSRGAGLTPMLR</sequence>
<dbReference type="Proteomes" id="UP000033740">
    <property type="component" value="Unassembled WGS sequence"/>
</dbReference>
<dbReference type="InterPro" id="IPR004111">
    <property type="entry name" value="Repressor_TetR_C"/>
</dbReference>
<reference evidence="6 7" key="1">
    <citation type="submission" date="2015-02" db="EMBL/GenBank/DDBJ databases">
        <title>Draft genome sequences of ten Microbacterium spp. with emphasis on heavy metal contaminated environments.</title>
        <authorList>
            <person name="Corretto E."/>
        </authorList>
    </citation>
    <scope>NUCLEOTIDE SEQUENCE [LARGE SCALE GENOMIC DNA]</scope>
    <source>
        <strain evidence="6 7">ARN176</strain>
    </source>
</reference>
<dbReference type="STRING" id="582680.RS86_03127"/>
<dbReference type="AlphaFoldDB" id="A0A0F0LF51"/>
<dbReference type="PRINTS" id="PR00455">
    <property type="entry name" value="HTHTETR"/>
</dbReference>
<protein>
    <submittedName>
        <fullName evidence="6">Tetracycline repressor protein class E</fullName>
    </submittedName>
</protein>
<evidence type="ECO:0000313" key="7">
    <source>
        <dbReference type="Proteomes" id="UP000033740"/>
    </source>
</evidence>
<dbReference type="PANTHER" id="PTHR30055:SF151">
    <property type="entry name" value="TRANSCRIPTIONAL REGULATORY PROTEIN"/>
    <property type="match status" value="1"/>
</dbReference>
<dbReference type="PROSITE" id="PS50977">
    <property type="entry name" value="HTH_TETR_2"/>
    <property type="match status" value="1"/>
</dbReference>
<dbReference type="Pfam" id="PF00440">
    <property type="entry name" value="TetR_N"/>
    <property type="match status" value="1"/>
</dbReference>
<proteinExistence type="predicted"/>
<feature type="DNA-binding region" description="H-T-H motif" evidence="4">
    <location>
        <begin position="33"/>
        <end position="52"/>
    </location>
</feature>
<dbReference type="Gene3D" id="1.10.10.60">
    <property type="entry name" value="Homeodomain-like"/>
    <property type="match status" value="1"/>
</dbReference>
<comment type="caution">
    <text evidence="6">The sequence shown here is derived from an EMBL/GenBank/DDBJ whole genome shotgun (WGS) entry which is preliminary data.</text>
</comment>
<dbReference type="PANTHER" id="PTHR30055">
    <property type="entry name" value="HTH-TYPE TRANSCRIPTIONAL REGULATOR RUTR"/>
    <property type="match status" value="1"/>
</dbReference>
<name>A0A0F0LF51_9MICO</name>
<keyword evidence="2 4" id="KW-0238">DNA-binding</keyword>
<organism evidence="6 7">
    <name type="scientific">Microbacterium azadirachtae</name>
    <dbReference type="NCBI Taxonomy" id="582680"/>
    <lineage>
        <taxon>Bacteria</taxon>
        <taxon>Bacillati</taxon>
        <taxon>Actinomycetota</taxon>
        <taxon>Actinomycetes</taxon>
        <taxon>Micrococcales</taxon>
        <taxon>Microbacteriaceae</taxon>
        <taxon>Microbacterium</taxon>
    </lineage>
</organism>